<dbReference type="RefSeq" id="XP_031925499.1">
    <property type="nucleotide sequence ID" value="XM_032067644.1"/>
</dbReference>
<evidence type="ECO:0000313" key="2">
    <source>
        <dbReference type="Proteomes" id="UP000326268"/>
    </source>
</evidence>
<gene>
    <name evidence="1" type="ORF">BDV27DRAFT_131511</name>
</gene>
<accession>A0A5N6ZYI2</accession>
<dbReference type="OrthoDB" id="4503175at2759"/>
<keyword evidence="2" id="KW-1185">Reference proteome</keyword>
<dbReference type="GeneID" id="43652090"/>
<evidence type="ECO:0000313" key="1">
    <source>
        <dbReference type="EMBL" id="KAE8362418.1"/>
    </source>
</evidence>
<protein>
    <submittedName>
        <fullName evidence="1">Uncharacterized protein</fullName>
    </submittedName>
</protein>
<proteinExistence type="predicted"/>
<organism evidence="1 2">
    <name type="scientific">Aspergillus caelatus</name>
    <dbReference type="NCBI Taxonomy" id="61420"/>
    <lineage>
        <taxon>Eukaryota</taxon>
        <taxon>Fungi</taxon>
        <taxon>Dikarya</taxon>
        <taxon>Ascomycota</taxon>
        <taxon>Pezizomycotina</taxon>
        <taxon>Eurotiomycetes</taxon>
        <taxon>Eurotiomycetidae</taxon>
        <taxon>Eurotiales</taxon>
        <taxon>Aspergillaceae</taxon>
        <taxon>Aspergillus</taxon>
        <taxon>Aspergillus subgen. Circumdati</taxon>
    </lineage>
</organism>
<dbReference type="Proteomes" id="UP000326268">
    <property type="component" value="Unassembled WGS sequence"/>
</dbReference>
<reference evidence="1 2" key="1">
    <citation type="submission" date="2019-04" db="EMBL/GenBank/DDBJ databases">
        <title>Friends and foes A comparative genomics studyof 23 Aspergillus species from section Flavi.</title>
        <authorList>
            <consortium name="DOE Joint Genome Institute"/>
            <person name="Kjaerbolling I."/>
            <person name="Vesth T."/>
            <person name="Frisvad J.C."/>
            <person name="Nybo J.L."/>
            <person name="Theobald S."/>
            <person name="Kildgaard S."/>
            <person name="Isbrandt T."/>
            <person name="Kuo A."/>
            <person name="Sato A."/>
            <person name="Lyhne E.K."/>
            <person name="Kogle M.E."/>
            <person name="Wiebenga A."/>
            <person name="Kun R.S."/>
            <person name="Lubbers R.J."/>
            <person name="Makela M.R."/>
            <person name="Barry K."/>
            <person name="Chovatia M."/>
            <person name="Clum A."/>
            <person name="Daum C."/>
            <person name="Haridas S."/>
            <person name="He G."/>
            <person name="LaButti K."/>
            <person name="Lipzen A."/>
            <person name="Mondo S."/>
            <person name="Riley R."/>
            <person name="Salamov A."/>
            <person name="Simmons B.A."/>
            <person name="Magnuson J.K."/>
            <person name="Henrissat B."/>
            <person name="Mortensen U.H."/>
            <person name="Larsen T.O."/>
            <person name="Devries R.P."/>
            <person name="Grigoriev I.V."/>
            <person name="Machida M."/>
            <person name="Baker S.E."/>
            <person name="Andersen M.R."/>
        </authorList>
    </citation>
    <scope>NUCLEOTIDE SEQUENCE [LARGE SCALE GENOMIC DNA]</scope>
    <source>
        <strain evidence="1 2">CBS 763.97</strain>
    </source>
</reference>
<dbReference type="AlphaFoldDB" id="A0A5N6ZYI2"/>
<sequence length="69" mass="7803">MPVVVRFEDPDLFYNDSSPAHMILERNGIQRGEYRVLSEMPPIIILPQLDDAAIGELKSLGQVEVEVHN</sequence>
<name>A0A5N6ZYI2_9EURO</name>
<dbReference type="EMBL" id="ML737704">
    <property type="protein sequence ID" value="KAE8362418.1"/>
    <property type="molecule type" value="Genomic_DNA"/>
</dbReference>